<proteinExistence type="predicted"/>
<dbReference type="GO" id="GO:0016192">
    <property type="term" value="P:vesicle-mediated transport"/>
    <property type="evidence" value="ECO:0007669"/>
    <property type="project" value="TreeGrafter"/>
</dbReference>
<organism evidence="3 4">
    <name type="scientific">Lecanosticta acicola</name>
    <dbReference type="NCBI Taxonomy" id="111012"/>
    <lineage>
        <taxon>Eukaryota</taxon>
        <taxon>Fungi</taxon>
        <taxon>Dikarya</taxon>
        <taxon>Ascomycota</taxon>
        <taxon>Pezizomycotina</taxon>
        <taxon>Dothideomycetes</taxon>
        <taxon>Dothideomycetidae</taxon>
        <taxon>Mycosphaerellales</taxon>
        <taxon>Mycosphaerellaceae</taxon>
        <taxon>Lecanosticta</taxon>
    </lineage>
</organism>
<feature type="transmembrane region" description="Helical" evidence="2">
    <location>
        <begin position="25"/>
        <end position="46"/>
    </location>
</feature>
<feature type="compositionally biased region" description="Polar residues" evidence="1">
    <location>
        <begin position="92"/>
        <end position="120"/>
    </location>
</feature>
<keyword evidence="2" id="KW-0472">Membrane</keyword>
<evidence type="ECO:0008006" key="5">
    <source>
        <dbReference type="Google" id="ProtNLM"/>
    </source>
</evidence>
<comment type="caution">
    <text evidence="3">The sequence shown here is derived from an EMBL/GenBank/DDBJ whole genome shotgun (WGS) entry which is preliminary data.</text>
</comment>
<keyword evidence="2" id="KW-0812">Transmembrane</keyword>
<gene>
    <name evidence="3" type="ORF">LECACI_7A009457</name>
</gene>
<dbReference type="AlphaFoldDB" id="A0AAI9EFG7"/>
<feature type="compositionally biased region" description="Low complexity" evidence="1">
    <location>
        <begin position="121"/>
        <end position="130"/>
    </location>
</feature>
<dbReference type="PANTHER" id="PTHR28187">
    <property type="entry name" value="PROTEIN RCR1-RELATED"/>
    <property type="match status" value="1"/>
</dbReference>
<accession>A0AAI9EFG7</accession>
<evidence type="ECO:0000313" key="3">
    <source>
        <dbReference type="EMBL" id="CAK4034299.1"/>
    </source>
</evidence>
<evidence type="ECO:0000256" key="2">
    <source>
        <dbReference type="SAM" id="Phobius"/>
    </source>
</evidence>
<evidence type="ECO:0000313" key="4">
    <source>
        <dbReference type="Proteomes" id="UP001296104"/>
    </source>
</evidence>
<keyword evidence="4" id="KW-1185">Reference proteome</keyword>
<dbReference type="EMBL" id="CAVMBE010000111">
    <property type="protein sequence ID" value="CAK4034299.1"/>
    <property type="molecule type" value="Genomic_DNA"/>
</dbReference>
<name>A0AAI9EFG7_9PEZI</name>
<dbReference type="Pfam" id="PF12273">
    <property type="entry name" value="RCR"/>
    <property type="match status" value="1"/>
</dbReference>
<reference evidence="3" key="1">
    <citation type="submission" date="2023-11" db="EMBL/GenBank/DDBJ databases">
        <authorList>
            <person name="Alioto T."/>
            <person name="Alioto T."/>
            <person name="Gomez Garrido J."/>
        </authorList>
    </citation>
    <scope>NUCLEOTIDE SEQUENCE</scope>
</reference>
<dbReference type="PANTHER" id="PTHR28187:SF1">
    <property type="entry name" value="PROTEIN RCR1-RELATED"/>
    <property type="match status" value="1"/>
</dbReference>
<sequence>MAYRCYTNVYGGTYCRSTWDRWGRWVLLGVLVAAAILVFLISACIMSRRRRKAGKTPLYGTGWVPGSGKPTYPQQQNTYGNNYQMGQQQYPTQSTNNAPPQYNQSGGAANEYYSNGNVNNQYAQPGQYQPPAQPPPAHQRPTGWQ</sequence>
<dbReference type="InterPro" id="IPR020999">
    <property type="entry name" value="Chitin_synth_reg_RCR"/>
</dbReference>
<keyword evidence="2" id="KW-1133">Transmembrane helix</keyword>
<evidence type="ECO:0000256" key="1">
    <source>
        <dbReference type="SAM" id="MobiDB-lite"/>
    </source>
</evidence>
<protein>
    <recommendedName>
        <fullName evidence="5">Chitin synthesis regulation, Congo red resistance, RCR protein</fullName>
    </recommendedName>
</protein>
<feature type="compositionally biased region" description="Low complexity" evidence="1">
    <location>
        <begin position="71"/>
        <end position="91"/>
    </location>
</feature>
<dbReference type="Proteomes" id="UP001296104">
    <property type="component" value="Unassembled WGS sequence"/>
</dbReference>
<feature type="region of interest" description="Disordered" evidence="1">
    <location>
        <begin position="52"/>
        <end position="145"/>
    </location>
</feature>